<feature type="binding site" description="proximal binding residue" evidence="4">
    <location>
        <position position="366"/>
    </location>
    <ligand>
        <name>heme b</name>
        <dbReference type="ChEBI" id="CHEBI:60344"/>
    </ligand>
    <ligandPart>
        <name>Fe</name>
        <dbReference type="ChEBI" id="CHEBI:18248"/>
    </ligandPart>
</feature>
<dbReference type="SUPFAM" id="SSF140959">
    <property type="entry name" value="Indolic compounds 2,3-dioxygenase-like"/>
    <property type="match status" value="1"/>
</dbReference>
<dbReference type="InterPro" id="IPR037217">
    <property type="entry name" value="Trp/Indoleamine_2_3_dOase-like"/>
</dbReference>
<dbReference type="GO" id="GO:0020037">
    <property type="term" value="F:heme binding"/>
    <property type="evidence" value="ECO:0007669"/>
    <property type="project" value="InterPro"/>
</dbReference>
<keyword evidence="3 4" id="KW-0408">Iron</keyword>
<keyword evidence="2 4" id="KW-0479">Metal-binding</keyword>
<dbReference type="EMBL" id="JAPEVB010000003">
    <property type="protein sequence ID" value="KAJ4391807.1"/>
    <property type="molecule type" value="Genomic_DNA"/>
</dbReference>
<dbReference type="AlphaFoldDB" id="A0A9W8YSV6"/>
<dbReference type="GO" id="GO:0033754">
    <property type="term" value="F:indoleamine 2,3-dioxygenase activity"/>
    <property type="evidence" value="ECO:0007669"/>
    <property type="project" value="TreeGrafter"/>
</dbReference>
<name>A0A9W8YSV6_9PEZI</name>
<reference evidence="6" key="1">
    <citation type="submission" date="2022-10" db="EMBL/GenBank/DDBJ databases">
        <title>Tapping the CABI collections for fungal endophytes: first genome assemblies for Collariella, Neodidymelliopsis, Ascochyta clinopodiicola, Didymella pomorum, Didymosphaeria variabile, Neocosmospora piperis and Neocucurbitaria cava.</title>
        <authorList>
            <person name="Hill R."/>
        </authorList>
    </citation>
    <scope>NUCLEOTIDE SEQUENCE</scope>
    <source>
        <strain evidence="6">IMI 355082</strain>
    </source>
</reference>
<evidence type="ECO:0000256" key="2">
    <source>
        <dbReference type="ARBA" id="ARBA00022723"/>
    </source>
</evidence>
<evidence type="ECO:0000256" key="4">
    <source>
        <dbReference type="PIRSR" id="PIRSR600898-1"/>
    </source>
</evidence>
<dbReference type="InterPro" id="IPR000898">
    <property type="entry name" value="Indolamine_dOase"/>
</dbReference>
<protein>
    <recommendedName>
        <fullName evidence="8">Indoleamine 2,3-dioxygenase</fullName>
    </recommendedName>
</protein>
<dbReference type="PANTHER" id="PTHR28657:SF10">
    <property type="entry name" value="INDOLEAMINE 2,3-DIOXYGENASE"/>
    <property type="match status" value="1"/>
</dbReference>
<dbReference type="PROSITE" id="PS00876">
    <property type="entry name" value="IDO_1"/>
    <property type="match status" value="1"/>
</dbReference>
<feature type="region of interest" description="Disordered" evidence="5">
    <location>
        <begin position="398"/>
        <end position="418"/>
    </location>
</feature>
<dbReference type="PANTHER" id="PTHR28657">
    <property type="entry name" value="INDOLEAMINE 2,3-DIOXYGENASE"/>
    <property type="match status" value="1"/>
</dbReference>
<evidence type="ECO:0000256" key="1">
    <source>
        <dbReference type="ARBA" id="ARBA00007119"/>
    </source>
</evidence>
<dbReference type="GO" id="GO:0005737">
    <property type="term" value="C:cytoplasm"/>
    <property type="evidence" value="ECO:0007669"/>
    <property type="project" value="TreeGrafter"/>
</dbReference>
<dbReference type="Gene3D" id="1.20.58.480">
    <property type="match status" value="1"/>
</dbReference>
<evidence type="ECO:0000313" key="6">
    <source>
        <dbReference type="EMBL" id="KAJ4391807.1"/>
    </source>
</evidence>
<evidence type="ECO:0000256" key="5">
    <source>
        <dbReference type="SAM" id="MobiDB-lite"/>
    </source>
</evidence>
<sequence length="449" mass="49568">MSPHAITQDHGIDELLASFNVTKNGFLPAEEPLKTIPNPYYEPWELLIHNLQGLLANGTLRQRIDYLPVLSTDKLRTEAEWRRAYVILTLLTHSYIWGGEKAAEILPPSITVPLLAASSHLEVPPVATYAALNLWNFASTTADFTDLDSLYSPHTFTGTKDESWFLCVSVAMEAQGAYIIPLMLKAIAAIPARDYTTIADALDTMSGSIRRVGALLHRMRDHCDPMVFYHQIRPFLAGSKNMAAAGLPKGVFYDEGNGKGSWQQWRGGSNGQSSLIQFWDAVLSVSHNSEGTANPHAKAGKPEEKSFHEEVREYMPGGHRRLLEHVWRSGSIRSLAALPTSTPEHARMQESYAAAIKTLTDFRTGHVGIVTAYIIVPSRKAMTEGKNKTVNLATMSTMQQNEKKETGKESADDKLTGTGGTALLPFLKHSRDETFEAGELVREQLAVRA</sequence>
<evidence type="ECO:0000313" key="7">
    <source>
        <dbReference type="Proteomes" id="UP001140453"/>
    </source>
</evidence>
<evidence type="ECO:0008006" key="8">
    <source>
        <dbReference type="Google" id="ProtNLM"/>
    </source>
</evidence>
<comment type="caution">
    <text evidence="6">The sequence shown here is derived from an EMBL/GenBank/DDBJ whole genome shotgun (WGS) entry which is preliminary data.</text>
</comment>
<proteinExistence type="inferred from homology"/>
<gene>
    <name evidence="6" type="ORF">N0V93_005427</name>
</gene>
<feature type="compositionally biased region" description="Basic and acidic residues" evidence="5">
    <location>
        <begin position="401"/>
        <end position="415"/>
    </location>
</feature>
<organism evidence="6 7">
    <name type="scientific">Gnomoniopsis smithogilvyi</name>
    <dbReference type="NCBI Taxonomy" id="1191159"/>
    <lineage>
        <taxon>Eukaryota</taxon>
        <taxon>Fungi</taxon>
        <taxon>Dikarya</taxon>
        <taxon>Ascomycota</taxon>
        <taxon>Pezizomycotina</taxon>
        <taxon>Sordariomycetes</taxon>
        <taxon>Sordariomycetidae</taxon>
        <taxon>Diaporthales</taxon>
        <taxon>Gnomoniaceae</taxon>
        <taxon>Gnomoniopsis</taxon>
    </lineage>
</organism>
<dbReference type="OrthoDB" id="540174at2759"/>
<dbReference type="GO" id="GO:0034354">
    <property type="term" value="P:'de novo' NAD+ biosynthetic process from L-tryptophan"/>
    <property type="evidence" value="ECO:0007669"/>
    <property type="project" value="TreeGrafter"/>
</dbReference>
<dbReference type="Pfam" id="PF01231">
    <property type="entry name" value="IDO"/>
    <property type="match status" value="1"/>
</dbReference>
<keyword evidence="7" id="KW-1185">Reference proteome</keyword>
<evidence type="ECO:0000256" key="3">
    <source>
        <dbReference type="ARBA" id="ARBA00023004"/>
    </source>
</evidence>
<dbReference type="Proteomes" id="UP001140453">
    <property type="component" value="Unassembled WGS sequence"/>
</dbReference>
<dbReference type="GO" id="GO:0019441">
    <property type="term" value="P:L-tryptophan catabolic process to kynurenine"/>
    <property type="evidence" value="ECO:0007669"/>
    <property type="project" value="InterPro"/>
</dbReference>
<dbReference type="GO" id="GO:0046872">
    <property type="term" value="F:metal ion binding"/>
    <property type="evidence" value="ECO:0007669"/>
    <property type="project" value="UniProtKB-KW"/>
</dbReference>
<accession>A0A9W8YSV6</accession>
<keyword evidence="4" id="KW-0349">Heme</keyword>
<comment type="similarity">
    <text evidence="1">Belongs to the indoleamine 2,3-dioxygenase family.</text>
</comment>